<sequence>MEMEDDAEDSEDVVEEAEALDVAPDAVSDSEAAAADAAAEAAEAEDVVQVPATPPATPPAAAAETTLEPVVSKLERFVLYETQPHMYLVGCDKLQSQYRVLKMDRSVTHPTALSDIVTEDPTPYGARAMVEMLDMIHEGNRASGGLAKVAVAYGIVGFVRFLDCYYLCLVTQRRRVGAIGGNLVYAVKATETFPIRLDPAAAGGGGGGSAKSAREAFGGGGGGSGASTHAADPAQPQHNAFFNIWSKARAAALVPIGSDTAVDTWCTLTAAPMQGAPPAARPRHCPEDATSSGVACQGGVFSMDSAAGVTGETRPLRHVNRRLNPTPSEVAEARYLSLFQFIDLTKDFFYSYTYDLTNSLQHNMTAATSKTFPPPPFKDMYAWNFYLTRELESLTGHLNSSFWVQPVVHGAFLQRRCSLFGRVLTLTVMARRSRHFAGTRYLKRGVSDCGAVANDVEVEQVVHVEGVKEGMFSSFVQMRGSIPTYWTQESSMTIPKPPIVLSRVDPTYTATQSHFADLLTRYSSPLLVLDLVKQTERRKREVIVGTEYRKAIEHINSTMPPEHKIRYCALDFSHLSKHRSMNVLKALEDVAEWAIDQVGFFCSGPTVKTRCRASTSSTASTPSAAATAAGATTPATTPAATPRPHARPPPLLLAAATTPLSDDMAHLPPSAADGDAALEAAAPAQQQQALWARMGGGALSPPRQQRAELRREWGRAPAAAAAPAHAAAAAPLGSPPPPPQQRQQPPRRGRGMRAREQQGVLRTNCIDCLDRTNVAQFSIGVHALGCQLYEMGIASSHLLESSSQVVLVLMELYSELGDHIALQYGGSEAHKKVSSGGGPSKQVGSMNKHKELLTSIRRYYSNAFTDRVKQDAMNLFLGVFIPAEHDLPLWELESDYYLHNAHVHSGPPQSMREYKREVYYPDLDALDDSTRGTALATAPAHRRWSLAIRATPQGAGWGTPLARPRPSLQRRHTAGTMPHRSRSGGALTTVAAGGGGGGAAAAAASSSSASAGAVSMMNVLAAVNGGGGGGGMAETAMTVYNGSRKNEEMHVKRERVRLMVIAQAAAAGQWWREALQRYGQARMWMHLGPPKQGQLPPRFDRIHEPHKLTYFDHYFALDFAMPISVVRDATPKLPAPPPPPPLPRQQRRQTQPDRASPKHHKHSRKKVVDFALDDSAATMGERGITIGTYVKELSERARSMLQLPMGAGANGVGGGGGGGGGGRARNMRHATSASLLSVSSAGGSQRGSLDPGGCFLQTGFVGDDVSPDAAPPQFVQYASVARCPEQLLQAADDEDALSEFQVRIASAGPGAYLSDFTVDTESVASVDSLKRMAQEGSCTQILAQGSFKGLPQTVVAKKAAAAALEQMEQLSFAADRGLDMAAQHAQVVRALADAGLDADGMRAQIEEGLARREQAQMEFAQMLSDDSVTAALSPLTTLPTVELYASFFDTRSCYREDYKTEETKVLETQPPDAGSALAPALAQDVSDVFVHLEEDLYASRYNQFMLFNAPGCSSAKNMLLTA</sequence>
<feature type="compositionally biased region" description="Low complexity" evidence="4">
    <location>
        <begin position="20"/>
        <end position="43"/>
    </location>
</feature>
<feature type="region of interest" description="Disordered" evidence="4">
    <location>
        <begin position="202"/>
        <end position="232"/>
    </location>
</feature>
<keyword evidence="2" id="KW-0378">Hydrolase</keyword>
<dbReference type="InterPro" id="IPR002013">
    <property type="entry name" value="SAC_dom"/>
</dbReference>
<feature type="region of interest" description="Disordered" evidence="4">
    <location>
        <begin position="615"/>
        <end position="651"/>
    </location>
</feature>
<reference evidence="6" key="1">
    <citation type="submission" date="2021-02" db="EMBL/GenBank/DDBJ databases">
        <title>First Annotated Genome of the Yellow-green Alga Tribonema minus.</title>
        <authorList>
            <person name="Mahan K.M."/>
        </authorList>
    </citation>
    <scope>NUCLEOTIDE SEQUENCE</scope>
    <source>
        <strain evidence="6">UTEX B ZZ1240</strain>
    </source>
</reference>
<feature type="region of interest" description="Disordered" evidence="4">
    <location>
        <begin position="1"/>
        <end position="43"/>
    </location>
</feature>
<dbReference type="PANTHER" id="PTHR45738:SF5">
    <property type="entry name" value="POLYPHOSPHOINOSITIDE PHOSPHATASE"/>
    <property type="match status" value="1"/>
</dbReference>
<dbReference type="OrthoDB" id="405996at2759"/>
<dbReference type="InterPro" id="IPR043573">
    <property type="entry name" value="Fig4-like"/>
</dbReference>
<dbReference type="EMBL" id="JAFCMP010000390">
    <property type="protein sequence ID" value="KAG5180411.1"/>
    <property type="molecule type" value="Genomic_DNA"/>
</dbReference>
<feature type="compositionally biased region" description="Acidic residues" evidence="4">
    <location>
        <begin position="1"/>
        <end position="19"/>
    </location>
</feature>
<feature type="compositionally biased region" description="Basic and acidic residues" evidence="4">
    <location>
        <begin position="705"/>
        <end position="714"/>
    </location>
</feature>
<evidence type="ECO:0000256" key="1">
    <source>
        <dbReference type="ARBA" id="ARBA00004308"/>
    </source>
</evidence>
<feature type="region of interest" description="Disordered" evidence="4">
    <location>
        <begin position="955"/>
        <end position="1002"/>
    </location>
</feature>
<dbReference type="Proteomes" id="UP000664859">
    <property type="component" value="Unassembled WGS sequence"/>
</dbReference>
<proteinExistence type="predicted"/>
<dbReference type="Pfam" id="PF02383">
    <property type="entry name" value="Syja_N"/>
    <property type="match status" value="1"/>
</dbReference>
<feature type="domain" description="SAC" evidence="5">
    <location>
        <begin position="339"/>
        <end position="826"/>
    </location>
</feature>
<feature type="compositionally biased region" description="Low complexity" evidence="4">
    <location>
        <begin position="715"/>
        <end position="732"/>
    </location>
</feature>
<keyword evidence="7" id="KW-1185">Reference proteome</keyword>
<dbReference type="GO" id="GO:0046856">
    <property type="term" value="P:phosphatidylinositol dephosphorylation"/>
    <property type="evidence" value="ECO:0007669"/>
    <property type="project" value="InterPro"/>
</dbReference>
<evidence type="ECO:0000256" key="4">
    <source>
        <dbReference type="SAM" id="MobiDB-lite"/>
    </source>
</evidence>
<evidence type="ECO:0000256" key="3">
    <source>
        <dbReference type="ARBA" id="ARBA00023136"/>
    </source>
</evidence>
<feature type="region of interest" description="Disordered" evidence="4">
    <location>
        <begin position="696"/>
        <end position="756"/>
    </location>
</feature>
<evidence type="ECO:0000313" key="7">
    <source>
        <dbReference type="Proteomes" id="UP000664859"/>
    </source>
</evidence>
<feature type="compositionally biased region" description="Low complexity" evidence="4">
    <location>
        <begin position="615"/>
        <end position="643"/>
    </location>
</feature>
<gene>
    <name evidence="6" type="ORF">JKP88DRAFT_349521</name>
</gene>
<evidence type="ECO:0000313" key="6">
    <source>
        <dbReference type="EMBL" id="KAG5180411.1"/>
    </source>
</evidence>
<dbReference type="PANTHER" id="PTHR45738">
    <property type="entry name" value="POLYPHOSPHOINOSITIDE PHOSPHATASE"/>
    <property type="match status" value="1"/>
</dbReference>
<feature type="region of interest" description="Disordered" evidence="4">
    <location>
        <begin position="1130"/>
        <end position="1168"/>
    </location>
</feature>
<protein>
    <submittedName>
        <fullName evidence="6">SacI homology domain-containing protein</fullName>
    </submittedName>
</protein>
<organism evidence="6 7">
    <name type="scientific">Tribonema minus</name>
    <dbReference type="NCBI Taxonomy" id="303371"/>
    <lineage>
        <taxon>Eukaryota</taxon>
        <taxon>Sar</taxon>
        <taxon>Stramenopiles</taxon>
        <taxon>Ochrophyta</taxon>
        <taxon>PX clade</taxon>
        <taxon>Xanthophyceae</taxon>
        <taxon>Tribonematales</taxon>
        <taxon>Tribonemataceae</taxon>
        <taxon>Tribonema</taxon>
    </lineage>
</organism>
<keyword evidence="3" id="KW-0472">Membrane</keyword>
<accession>A0A835YSI4</accession>
<evidence type="ECO:0000259" key="5">
    <source>
        <dbReference type="PROSITE" id="PS50275"/>
    </source>
</evidence>
<dbReference type="GO" id="GO:0012505">
    <property type="term" value="C:endomembrane system"/>
    <property type="evidence" value="ECO:0007669"/>
    <property type="project" value="UniProtKB-SubCell"/>
</dbReference>
<name>A0A835YSI4_9STRA</name>
<comment type="caution">
    <text evidence="6">The sequence shown here is derived from an EMBL/GenBank/DDBJ whole genome shotgun (WGS) entry which is preliminary data.</text>
</comment>
<dbReference type="PROSITE" id="PS50275">
    <property type="entry name" value="SAC"/>
    <property type="match status" value="1"/>
</dbReference>
<feature type="compositionally biased region" description="Pro residues" evidence="4">
    <location>
        <begin position="1133"/>
        <end position="1143"/>
    </location>
</feature>
<evidence type="ECO:0000256" key="2">
    <source>
        <dbReference type="ARBA" id="ARBA00022801"/>
    </source>
</evidence>
<dbReference type="GO" id="GO:0043813">
    <property type="term" value="F:phosphatidylinositol-3,5-bisphosphate 5-phosphatase activity"/>
    <property type="evidence" value="ECO:0007669"/>
    <property type="project" value="InterPro"/>
</dbReference>
<comment type="subcellular location">
    <subcellularLocation>
        <location evidence="1">Endomembrane system</location>
    </subcellularLocation>
</comment>